<dbReference type="GO" id="GO:0016491">
    <property type="term" value="F:oxidoreductase activity"/>
    <property type="evidence" value="ECO:0007669"/>
    <property type="project" value="InterPro"/>
</dbReference>
<comment type="caution">
    <text evidence="2">The sequence shown here is derived from an EMBL/GenBank/DDBJ whole genome shotgun (WGS) entry which is preliminary data.</text>
</comment>
<dbReference type="InterPro" id="IPR046867">
    <property type="entry name" value="AldOxase/xan_DH_MoCoBD2"/>
</dbReference>
<dbReference type="PATRIC" id="fig|360411.5.peg.1221"/>
<dbReference type="SMART" id="SM01008">
    <property type="entry name" value="Ald_Xan_dh_C"/>
    <property type="match status" value="1"/>
</dbReference>
<gene>
    <name evidence="2" type="ORF">AC812_15620</name>
</gene>
<dbReference type="InterPro" id="IPR037165">
    <property type="entry name" value="AldOxase/xan_DH_Mopterin-bd_sf"/>
</dbReference>
<dbReference type="Proteomes" id="UP000050514">
    <property type="component" value="Unassembled WGS sequence"/>
</dbReference>
<dbReference type="InterPro" id="IPR000674">
    <property type="entry name" value="Ald_Oxase/Xan_DH_a/b"/>
</dbReference>
<name>A0A0P6XB47_9CHLR</name>
<reference evidence="2 3" key="1">
    <citation type="submission" date="2015-07" db="EMBL/GenBank/DDBJ databases">
        <title>Draft genome of Bellilinea caldifistulae DSM 17877.</title>
        <authorList>
            <person name="Hemp J."/>
            <person name="Ward L.M."/>
            <person name="Pace L.A."/>
            <person name="Fischer W.W."/>
        </authorList>
    </citation>
    <scope>NUCLEOTIDE SEQUENCE [LARGE SCALE GENOMIC DNA]</scope>
    <source>
        <strain evidence="2 3">GOMI-1</strain>
    </source>
</reference>
<evidence type="ECO:0000313" key="3">
    <source>
        <dbReference type="Proteomes" id="UP000050514"/>
    </source>
</evidence>
<organism evidence="2 3">
    <name type="scientific">Bellilinea caldifistulae</name>
    <dbReference type="NCBI Taxonomy" id="360411"/>
    <lineage>
        <taxon>Bacteria</taxon>
        <taxon>Bacillati</taxon>
        <taxon>Chloroflexota</taxon>
        <taxon>Anaerolineae</taxon>
        <taxon>Anaerolineales</taxon>
        <taxon>Anaerolineaceae</taxon>
        <taxon>Bellilinea</taxon>
    </lineage>
</organism>
<feature type="domain" description="Aldehyde oxidase/xanthine dehydrogenase a/b hammerhead" evidence="1">
    <location>
        <begin position="18"/>
        <end position="131"/>
    </location>
</feature>
<dbReference type="GO" id="GO:0005506">
    <property type="term" value="F:iron ion binding"/>
    <property type="evidence" value="ECO:0007669"/>
    <property type="project" value="InterPro"/>
</dbReference>
<evidence type="ECO:0000313" key="2">
    <source>
        <dbReference type="EMBL" id="KPL72445.1"/>
    </source>
</evidence>
<dbReference type="InterPro" id="IPR036856">
    <property type="entry name" value="Ald_Oxase/Xan_DH_a/b_sf"/>
</dbReference>
<protein>
    <submittedName>
        <fullName evidence="2">Aldehyde oxidase</fullName>
    </submittedName>
</protein>
<dbReference type="PANTHER" id="PTHR11908">
    <property type="entry name" value="XANTHINE DEHYDROGENASE"/>
    <property type="match status" value="1"/>
</dbReference>
<dbReference type="Gene3D" id="3.90.1170.50">
    <property type="entry name" value="Aldehyde oxidase/xanthine dehydrogenase, a/b hammerhead"/>
    <property type="match status" value="1"/>
</dbReference>
<dbReference type="RefSeq" id="WP_061916740.1">
    <property type="nucleotide sequence ID" value="NZ_DF967971.1"/>
</dbReference>
<dbReference type="Pfam" id="PF01315">
    <property type="entry name" value="Ald_Xan_dh_C"/>
    <property type="match status" value="1"/>
</dbReference>
<dbReference type="Pfam" id="PF20256">
    <property type="entry name" value="MoCoBD_2"/>
    <property type="match status" value="2"/>
</dbReference>
<evidence type="ECO:0000259" key="1">
    <source>
        <dbReference type="SMART" id="SM01008"/>
    </source>
</evidence>
<dbReference type="InterPro" id="IPR008274">
    <property type="entry name" value="AldOxase/xan_DH_MoCoBD1"/>
</dbReference>
<dbReference type="STRING" id="360411.AC812_15620"/>
<dbReference type="SUPFAM" id="SSF56003">
    <property type="entry name" value="Molybdenum cofactor-binding domain"/>
    <property type="match status" value="1"/>
</dbReference>
<accession>A0A0P6XB47</accession>
<keyword evidence="3" id="KW-1185">Reference proteome</keyword>
<dbReference type="InterPro" id="IPR016208">
    <property type="entry name" value="Ald_Oxase/xanthine_DH-like"/>
</dbReference>
<proteinExistence type="predicted"/>
<dbReference type="Pfam" id="PF02738">
    <property type="entry name" value="MoCoBD_1"/>
    <property type="match status" value="1"/>
</dbReference>
<sequence>MSIVGESVVRVDAIGKVTGETLYPGDFNLPNQAYMKILFAQHPHAIIKRLDTSKAEQYPGVLAVFTAKDVPNNEYGLIMPDQPVLCGPGSTKPFADRVRFIGDQVALVIAETEQIAAEALKLIEIEYEALPVITDPREAMKADAILMHPDKGSNVFGRYRIRKGDVEKAFQQADVIVEGYYQTPAQEHAYLQPEAGLSFIDEAGRVTIIVGGQWTHEDQEQIAHALALPLDQVRVIYPAIGGAFGGREDMSVQVVLALAAWRLHQRGINRPVKIIWSREESIIGHHKRHPYFIRAKWGAKRDGKVIAAEMEVIADGGAYAYTSTKVLGNATLMCTGPYLIPNVKVDSYAVYTNNLPNGAFRGFGGPQGAFAAEMQMNKLAERLGIDPVEIRMRNLLDEGDLLSVGTPLPPGVSIKKVVEACAKAAGWEKGENGWHRPAGFQVETGNPSLKRGIGFACAFKNVGFSFGAPENCWAIVELHGDAEIEKAVLYHAAAEVGQGSHTVLVQMAAEALGLPMEKVELVAADTAVTKNSGSVSASRMTFMAGNAIRGAAERALEAWKNEERPARAEFQYRPPKTTPYDPETGKSEPNFAYGYVAEAVEVEVDIETGQVRLVKVICADDVGKAVNPQQVQGQVEGAVVQAAGYAILENFIQQDGQVLTKTLSTYLIPTILDIPEKVQSIVLEYADPRGPWGARGMGEMPYLPLAPAVGAAIRNATGRWFDQFPYTPERILSGLEE</sequence>
<dbReference type="OrthoDB" id="9759099at2"/>
<dbReference type="AlphaFoldDB" id="A0A0P6XB47"/>
<dbReference type="SUPFAM" id="SSF54665">
    <property type="entry name" value="CO dehydrogenase molybdoprotein N-domain-like"/>
    <property type="match status" value="1"/>
</dbReference>
<dbReference type="PANTHER" id="PTHR11908:SF157">
    <property type="entry name" value="XANTHINE DEHYDROGENASE SUBUNIT D-RELATED"/>
    <property type="match status" value="1"/>
</dbReference>
<dbReference type="EMBL" id="LGHJ01000023">
    <property type="protein sequence ID" value="KPL72445.1"/>
    <property type="molecule type" value="Genomic_DNA"/>
</dbReference>
<dbReference type="Gene3D" id="3.30.365.10">
    <property type="entry name" value="Aldehyde oxidase/xanthine dehydrogenase, molybdopterin binding domain"/>
    <property type="match status" value="4"/>
</dbReference>